<evidence type="ECO:0000256" key="2">
    <source>
        <dbReference type="ARBA" id="ARBA00007776"/>
    </source>
</evidence>
<dbReference type="OrthoDB" id="1653857at2"/>
<keyword evidence="4 8" id="KW-0812">Transmembrane</keyword>
<accession>A0A0M2SE97</accession>
<reference evidence="9 10" key="1">
    <citation type="submission" date="2015-04" db="EMBL/GenBank/DDBJ databases">
        <title>Taxonomic description and genome sequence of Bacillus campisalis sp. nov., a novel member of the genus Bacillus isolated from solar saltern.</title>
        <authorList>
            <person name="Mathan Kumar R."/>
            <person name="Kaur G."/>
            <person name="Kumar A."/>
            <person name="Singh N.K."/>
            <person name="Kaur N."/>
            <person name="Kumar N."/>
            <person name="Mayilraj S."/>
        </authorList>
    </citation>
    <scope>NUCLEOTIDE SEQUENCE [LARGE SCALE GENOMIC DNA]</scope>
    <source>
        <strain evidence="9 10">SA2-6</strain>
    </source>
</reference>
<dbReference type="NCBIfam" id="TIGR03426">
    <property type="entry name" value="shape_MreD"/>
    <property type="match status" value="1"/>
</dbReference>
<organism evidence="9 10">
    <name type="scientific">Mesobacillus campisalis</name>
    <dbReference type="NCBI Taxonomy" id="1408103"/>
    <lineage>
        <taxon>Bacteria</taxon>
        <taxon>Bacillati</taxon>
        <taxon>Bacillota</taxon>
        <taxon>Bacilli</taxon>
        <taxon>Bacillales</taxon>
        <taxon>Bacillaceae</taxon>
        <taxon>Mesobacillus</taxon>
    </lineage>
</organism>
<evidence type="ECO:0000256" key="4">
    <source>
        <dbReference type="ARBA" id="ARBA00022692"/>
    </source>
</evidence>
<gene>
    <name evidence="9" type="ORF">WQ57_24265</name>
</gene>
<sequence>MKRYLVPLLLAFLFVFEGLFAQLWPADWFNGDYIFVPRFLIIALLFLSIYGSMKHGIMYGFIFGLMFDMVYTEIIGIYLFMFPLAVYIFWNIMRLVDTNIIVVSVVSIICVALLESGVYLMNLLIHIANMDFSSFSKIRLIPTLILNFSFILLFAYPFKRQFEKFADSLRND</sequence>
<proteinExistence type="inferred from homology"/>
<evidence type="ECO:0000256" key="8">
    <source>
        <dbReference type="SAM" id="Phobius"/>
    </source>
</evidence>
<name>A0A0M2SE97_9BACI</name>
<dbReference type="PATRIC" id="fig|1408103.3.peg.5235"/>
<evidence type="ECO:0000256" key="7">
    <source>
        <dbReference type="ARBA" id="ARBA00023136"/>
    </source>
</evidence>
<evidence type="ECO:0000256" key="3">
    <source>
        <dbReference type="ARBA" id="ARBA00022475"/>
    </source>
</evidence>
<dbReference type="RefSeq" id="WP_046526211.1">
    <property type="nucleotide sequence ID" value="NZ_LAYY01000101.1"/>
</dbReference>
<dbReference type="AlphaFoldDB" id="A0A0M2SE97"/>
<dbReference type="GO" id="GO:0005886">
    <property type="term" value="C:plasma membrane"/>
    <property type="evidence" value="ECO:0007669"/>
    <property type="project" value="UniProtKB-SubCell"/>
</dbReference>
<keyword evidence="6 8" id="KW-1133">Transmembrane helix</keyword>
<keyword evidence="3" id="KW-1003">Cell membrane</keyword>
<dbReference type="EMBL" id="LAYY01000101">
    <property type="protein sequence ID" value="KKK33064.1"/>
    <property type="molecule type" value="Genomic_DNA"/>
</dbReference>
<protein>
    <submittedName>
        <fullName evidence="9">Rod shape-determining protein MreD</fullName>
    </submittedName>
</protein>
<dbReference type="InterPro" id="IPR007227">
    <property type="entry name" value="Cell_shape_determining_MreD"/>
</dbReference>
<feature type="transmembrane region" description="Helical" evidence="8">
    <location>
        <begin position="140"/>
        <end position="158"/>
    </location>
</feature>
<evidence type="ECO:0000313" key="9">
    <source>
        <dbReference type="EMBL" id="KKK33064.1"/>
    </source>
</evidence>
<dbReference type="Pfam" id="PF04093">
    <property type="entry name" value="MreD"/>
    <property type="match status" value="1"/>
</dbReference>
<dbReference type="GO" id="GO:0008360">
    <property type="term" value="P:regulation of cell shape"/>
    <property type="evidence" value="ECO:0007669"/>
    <property type="project" value="UniProtKB-KW"/>
</dbReference>
<evidence type="ECO:0000256" key="5">
    <source>
        <dbReference type="ARBA" id="ARBA00022960"/>
    </source>
</evidence>
<comment type="similarity">
    <text evidence="2">Belongs to the MreD family.</text>
</comment>
<comment type="caution">
    <text evidence="9">The sequence shown here is derived from an EMBL/GenBank/DDBJ whole genome shotgun (WGS) entry which is preliminary data.</text>
</comment>
<evidence type="ECO:0000256" key="1">
    <source>
        <dbReference type="ARBA" id="ARBA00004651"/>
    </source>
</evidence>
<evidence type="ECO:0000313" key="10">
    <source>
        <dbReference type="Proteomes" id="UP000034166"/>
    </source>
</evidence>
<feature type="transmembrane region" description="Helical" evidence="8">
    <location>
        <begin position="100"/>
        <end position="128"/>
    </location>
</feature>
<keyword evidence="7 8" id="KW-0472">Membrane</keyword>
<keyword evidence="10" id="KW-1185">Reference proteome</keyword>
<keyword evidence="5" id="KW-0133">Cell shape</keyword>
<comment type="subcellular location">
    <subcellularLocation>
        <location evidence="1">Cell membrane</location>
        <topology evidence="1">Multi-pass membrane protein</topology>
    </subcellularLocation>
</comment>
<evidence type="ECO:0000256" key="6">
    <source>
        <dbReference type="ARBA" id="ARBA00022989"/>
    </source>
</evidence>
<dbReference type="Proteomes" id="UP000034166">
    <property type="component" value="Unassembled WGS sequence"/>
</dbReference>
<feature type="transmembrane region" description="Helical" evidence="8">
    <location>
        <begin position="31"/>
        <end position="50"/>
    </location>
</feature>